<dbReference type="Proteomes" id="UP000479190">
    <property type="component" value="Unassembled WGS sequence"/>
</dbReference>
<evidence type="ECO:0000313" key="2">
    <source>
        <dbReference type="Proteomes" id="UP000479190"/>
    </source>
</evidence>
<keyword evidence="2" id="KW-1185">Reference proteome</keyword>
<organism evidence="1 2">
    <name type="scientific">Trichogramma brassicae</name>
    <dbReference type="NCBI Taxonomy" id="86971"/>
    <lineage>
        <taxon>Eukaryota</taxon>
        <taxon>Metazoa</taxon>
        <taxon>Ecdysozoa</taxon>
        <taxon>Arthropoda</taxon>
        <taxon>Hexapoda</taxon>
        <taxon>Insecta</taxon>
        <taxon>Pterygota</taxon>
        <taxon>Neoptera</taxon>
        <taxon>Endopterygota</taxon>
        <taxon>Hymenoptera</taxon>
        <taxon>Apocrita</taxon>
        <taxon>Proctotrupomorpha</taxon>
        <taxon>Chalcidoidea</taxon>
        <taxon>Trichogrammatidae</taxon>
        <taxon>Trichogramma</taxon>
    </lineage>
</organism>
<accession>A0A6H5IET1</accession>
<dbReference type="EMBL" id="CADCXV010000817">
    <property type="protein sequence ID" value="CAB0036478.1"/>
    <property type="molecule type" value="Genomic_DNA"/>
</dbReference>
<name>A0A6H5IET1_9HYME</name>
<sequence length="166" mass="18701">MPSNPTSIEDLRAIPDMFQTTKLGENFLLYDSLNDNLACGRIITLDAKKFKSSISVGGLETLNFDELSKFINEAGNDKHLAEKVIIIINYKFYCNHNYFIIKMWHFTSTLPVPRGAAEVSQITKFVLDIRGAASSSTSPRRRTRRPQSLAVLATPQVAYFPDRRAT</sequence>
<evidence type="ECO:0000313" key="1">
    <source>
        <dbReference type="EMBL" id="CAB0036478.1"/>
    </source>
</evidence>
<protein>
    <submittedName>
        <fullName evidence="1">Uncharacterized protein</fullName>
    </submittedName>
</protein>
<gene>
    <name evidence="1" type="ORF">TBRA_LOCUS8345</name>
</gene>
<proteinExistence type="predicted"/>
<dbReference type="AlphaFoldDB" id="A0A6H5IET1"/>
<reference evidence="1 2" key="1">
    <citation type="submission" date="2020-02" db="EMBL/GenBank/DDBJ databases">
        <authorList>
            <person name="Ferguson B K."/>
        </authorList>
    </citation>
    <scope>NUCLEOTIDE SEQUENCE [LARGE SCALE GENOMIC DNA]</scope>
</reference>